<feature type="transmembrane region" description="Helical" evidence="6">
    <location>
        <begin position="124"/>
        <end position="144"/>
    </location>
</feature>
<feature type="domain" description="Cytochrome oxidase subunit II copper A binding" evidence="7">
    <location>
        <begin position="7"/>
        <end position="133"/>
    </location>
</feature>
<feature type="domain" description="4Fe-4S ferredoxin-type" evidence="8">
    <location>
        <begin position="377"/>
        <end position="407"/>
    </location>
</feature>
<comment type="caution">
    <text evidence="9">The sequence shown here is derived from an EMBL/GenBank/DDBJ whole genome shotgun (WGS) entry which is preliminary data.</text>
</comment>
<dbReference type="Pfam" id="PF12801">
    <property type="entry name" value="Fer4_5"/>
    <property type="match status" value="2"/>
</dbReference>
<dbReference type="InterPro" id="IPR017896">
    <property type="entry name" value="4Fe4S_Fe-S-bd"/>
</dbReference>
<keyword evidence="6" id="KW-1133">Transmembrane helix</keyword>
<sequence length="485" mass="55699">FNCRRKMKKLIIFITLSILSLLYPYAASGETRNIELRAERYSYTPNIITVNKGDIIRLKLISTDVTHGFYLDGYEINFFARPGENKEVVIKADRTGRFVFRCSNTCGEFHPYMIGLLKVEPNRLYFFGVYFSIILGIGAVILTIRRKNVGSFKLFGLIPLDWRFELTKYKFVRSLFKSRLFPFVPILINLAIFSALLLAMFTGGFSAGNYNVGIMIVWILWWVLLMLFMVPVVGRFWCMVCPFPMIGDWIQRGKLLVVGSQKSRGLNKRWPKKWNNLWPLVILFFMTTWFSGFFTVRPLASFILLGGIILGAILFSLFFQKRSFCLYACPVSGFQGLYANFSLCEVRVKDPNICKNNTPKTCAVGSEKGYGCPWMELPYDMNRNTYCGLCLECFKTCPYDNMAFNVRPSGADFMAERRRTDELYNRRGTDEAFKALTMIGIFFSFFIAFQGPFGTIKDNIRAVTPGGYLTYILEATTVDFLLIPV</sequence>
<dbReference type="GO" id="GO:0005886">
    <property type="term" value="C:plasma membrane"/>
    <property type="evidence" value="ECO:0007669"/>
    <property type="project" value="UniProtKB-SubCell"/>
</dbReference>
<feature type="transmembrane region" description="Helical" evidence="6">
    <location>
        <begin position="180"/>
        <end position="201"/>
    </location>
</feature>
<dbReference type="PANTHER" id="PTHR30224:SF4">
    <property type="entry name" value="ELECTRON TRANSPORT PROTEIN YCCM-RELATED"/>
    <property type="match status" value="1"/>
</dbReference>
<dbReference type="InterPro" id="IPR017900">
    <property type="entry name" value="4Fe4S_Fe_S_CS"/>
</dbReference>
<feature type="transmembrane region" description="Helical" evidence="6">
    <location>
        <begin position="302"/>
        <end position="319"/>
    </location>
</feature>
<dbReference type="InterPro" id="IPR008972">
    <property type="entry name" value="Cupredoxin"/>
</dbReference>
<protein>
    <recommendedName>
        <fullName evidence="10">4Fe-4S ferredoxin-type domain-containing protein</fullName>
    </recommendedName>
</protein>
<evidence type="ECO:0000256" key="3">
    <source>
        <dbReference type="ARBA" id="ARBA00022723"/>
    </source>
</evidence>
<keyword evidence="3" id="KW-0479">Metal-binding</keyword>
<feature type="transmembrane region" description="Helical" evidence="6">
    <location>
        <begin position="435"/>
        <end position="453"/>
    </location>
</feature>
<dbReference type="PROSITE" id="PS00198">
    <property type="entry name" value="4FE4S_FER_1"/>
    <property type="match status" value="1"/>
</dbReference>
<proteinExistence type="predicted"/>
<comment type="subcellular location">
    <subcellularLocation>
        <location evidence="1">Cell membrane</location>
    </subcellularLocation>
</comment>
<dbReference type="PROSITE" id="PS50857">
    <property type="entry name" value="COX2_CUA"/>
    <property type="match status" value="1"/>
</dbReference>
<dbReference type="Pfam" id="PF00116">
    <property type="entry name" value="COX2"/>
    <property type="match status" value="1"/>
</dbReference>
<dbReference type="GO" id="GO:0005507">
    <property type="term" value="F:copper ion binding"/>
    <property type="evidence" value="ECO:0007669"/>
    <property type="project" value="InterPro"/>
</dbReference>
<evidence type="ECO:0000256" key="5">
    <source>
        <dbReference type="ARBA" id="ARBA00023136"/>
    </source>
</evidence>
<dbReference type="PROSITE" id="PS00078">
    <property type="entry name" value="COX2"/>
    <property type="match status" value="1"/>
</dbReference>
<dbReference type="SUPFAM" id="SSF49503">
    <property type="entry name" value="Cupredoxins"/>
    <property type="match status" value="1"/>
</dbReference>
<evidence type="ECO:0000256" key="4">
    <source>
        <dbReference type="ARBA" id="ARBA00023008"/>
    </source>
</evidence>
<evidence type="ECO:0000259" key="7">
    <source>
        <dbReference type="PROSITE" id="PS50857"/>
    </source>
</evidence>
<dbReference type="InterPro" id="IPR002429">
    <property type="entry name" value="CcO_II-like_C"/>
</dbReference>
<feature type="transmembrane region" description="Helical" evidence="6">
    <location>
        <begin position="213"/>
        <end position="237"/>
    </location>
</feature>
<evidence type="ECO:0000256" key="2">
    <source>
        <dbReference type="ARBA" id="ARBA00022475"/>
    </source>
</evidence>
<keyword evidence="2" id="KW-1003">Cell membrane</keyword>
<keyword evidence="6" id="KW-0812">Transmembrane</keyword>
<dbReference type="AlphaFoldDB" id="A0A0F9AS03"/>
<evidence type="ECO:0000259" key="8">
    <source>
        <dbReference type="PROSITE" id="PS51379"/>
    </source>
</evidence>
<evidence type="ECO:0000256" key="6">
    <source>
        <dbReference type="SAM" id="Phobius"/>
    </source>
</evidence>
<dbReference type="EMBL" id="LAZR01041359">
    <property type="protein sequence ID" value="KKL12190.1"/>
    <property type="molecule type" value="Genomic_DNA"/>
</dbReference>
<feature type="transmembrane region" description="Helical" evidence="6">
    <location>
        <begin position="277"/>
        <end position="296"/>
    </location>
</feature>
<dbReference type="GO" id="GO:0004129">
    <property type="term" value="F:cytochrome-c oxidase activity"/>
    <property type="evidence" value="ECO:0007669"/>
    <property type="project" value="InterPro"/>
</dbReference>
<dbReference type="InterPro" id="IPR001505">
    <property type="entry name" value="Copper_CuA"/>
</dbReference>
<name>A0A0F9AS03_9ZZZZ</name>
<accession>A0A0F9AS03</accession>
<organism evidence="9">
    <name type="scientific">marine sediment metagenome</name>
    <dbReference type="NCBI Taxonomy" id="412755"/>
    <lineage>
        <taxon>unclassified sequences</taxon>
        <taxon>metagenomes</taxon>
        <taxon>ecological metagenomes</taxon>
    </lineage>
</organism>
<feature type="non-terminal residue" evidence="9">
    <location>
        <position position="1"/>
    </location>
</feature>
<gene>
    <name evidence="9" type="ORF">LCGC14_2538250</name>
</gene>
<dbReference type="PANTHER" id="PTHR30224">
    <property type="entry name" value="ELECTRON TRANSPORT PROTEIN"/>
    <property type="match status" value="1"/>
</dbReference>
<reference evidence="9" key="1">
    <citation type="journal article" date="2015" name="Nature">
        <title>Complex archaea that bridge the gap between prokaryotes and eukaryotes.</title>
        <authorList>
            <person name="Spang A."/>
            <person name="Saw J.H."/>
            <person name="Jorgensen S.L."/>
            <person name="Zaremba-Niedzwiedzka K."/>
            <person name="Martijn J."/>
            <person name="Lind A.E."/>
            <person name="van Eijk R."/>
            <person name="Schleper C."/>
            <person name="Guy L."/>
            <person name="Ettema T.J."/>
        </authorList>
    </citation>
    <scope>NUCLEOTIDE SEQUENCE</scope>
</reference>
<keyword evidence="4" id="KW-0186">Copper</keyword>
<evidence type="ECO:0000313" key="9">
    <source>
        <dbReference type="EMBL" id="KKL12190.1"/>
    </source>
</evidence>
<evidence type="ECO:0000256" key="1">
    <source>
        <dbReference type="ARBA" id="ARBA00004236"/>
    </source>
</evidence>
<dbReference type="Gene3D" id="2.60.40.420">
    <property type="entry name" value="Cupredoxins - blue copper proteins"/>
    <property type="match status" value="1"/>
</dbReference>
<evidence type="ECO:0008006" key="10">
    <source>
        <dbReference type="Google" id="ProtNLM"/>
    </source>
</evidence>
<dbReference type="InterPro" id="IPR052378">
    <property type="entry name" value="NosR_regulator"/>
</dbReference>
<keyword evidence="5 6" id="KW-0472">Membrane</keyword>
<feature type="non-terminal residue" evidence="9">
    <location>
        <position position="485"/>
    </location>
</feature>
<dbReference type="PROSITE" id="PS51379">
    <property type="entry name" value="4FE4S_FER_2"/>
    <property type="match status" value="1"/>
</dbReference>